<evidence type="ECO:0000256" key="1">
    <source>
        <dbReference type="ARBA" id="ARBA00004418"/>
    </source>
</evidence>
<sequence>MSTTRTTLIPCAAAVAALTLLASACASPAADGGGAGSGSDGALVIASWGGRFTETTQKHLADPFTEETGIQVQIVDSPGTFATKLQSMSEAGNIEWDIIDSSGAADAFFMAQEGLVQDLPADMRSSFEDALGEGKVSDFGFTYANLGYVIACNDEAVDACPTTIPEFFDTDAFPGRRIMPGEAYSQMTAVLAQAAGRPVDDALPIDVPEMLEPLRDIKADTSVWWTSGDQMEQSLRQGEGDLGIFMSGRAYNLAETGMDVTVNWAGSYDPGYTMAVTDAPNQEEAMQFLQWVVDHPEAQAAWAEEMQYSVPSPDALDLLPTEVAETLADYPANFEGLAQQDFEWYLENKSEIDSGMQQIIQGG</sequence>
<keyword evidence="2" id="KW-0813">Transport</keyword>
<dbReference type="AlphaFoldDB" id="A0A9W6P8P9"/>
<evidence type="ECO:0000313" key="6">
    <source>
        <dbReference type="EMBL" id="GLU49092.1"/>
    </source>
</evidence>
<dbReference type="Gene3D" id="3.40.190.10">
    <property type="entry name" value="Periplasmic binding protein-like II"/>
    <property type="match status" value="2"/>
</dbReference>
<evidence type="ECO:0000256" key="5">
    <source>
        <dbReference type="SAM" id="SignalP"/>
    </source>
</evidence>
<name>A0A9W6P8P9_9ACTN</name>
<feature type="chain" id="PRO_5040845866" evidence="5">
    <location>
        <begin position="30"/>
        <end position="363"/>
    </location>
</feature>
<comment type="caution">
    <text evidence="6">The sequence shown here is derived from an EMBL/GenBank/DDBJ whole genome shotgun (WGS) entry which is preliminary data.</text>
</comment>
<organism evidence="6 7">
    <name type="scientific">Nocardiopsis ansamitocini</name>
    <dbReference type="NCBI Taxonomy" id="1670832"/>
    <lineage>
        <taxon>Bacteria</taxon>
        <taxon>Bacillati</taxon>
        <taxon>Actinomycetota</taxon>
        <taxon>Actinomycetes</taxon>
        <taxon>Streptosporangiales</taxon>
        <taxon>Nocardiopsidaceae</taxon>
        <taxon>Nocardiopsis</taxon>
    </lineage>
</organism>
<dbReference type="Proteomes" id="UP001165092">
    <property type="component" value="Unassembled WGS sequence"/>
</dbReference>
<dbReference type="GO" id="GO:0030288">
    <property type="term" value="C:outer membrane-bounded periplasmic space"/>
    <property type="evidence" value="ECO:0007669"/>
    <property type="project" value="TreeGrafter"/>
</dbReference>
<protein>
    <submittedName>
        <fullName evidence="6">ABC transporter substrate-binding protein</fullName>
    </submittedName>
</protein>
<dbReference type="SUPFAM" id="SSF53850">
    <property type="entry name" value="Periplasmic binding protein-like II"/>
    <property type="match status" value="1"/>
</dbReference>
<dbReference type="Pfam" id="PF13416">
    <property type="entry name" value="SBP_bac_8"/>
    <property type="match status" value="1"/>
</dbReference>
<keyword evidence="3 5" id="KW-0732">Signal</keyword>
<dbReference type="GO" id="GO:0030975">
    <property type="term" value="F:thiamine binding"/>
    <property type="evidence" value="ECO:0007669"/>
    <property type="project" value="TreeGrafter"/>
</dbReference>
<dbReference type="EMBL" id="BSQG01000005">
    <property type="protein sequence ID" value="GLU49092.1"/>
    <property type="molecule type" value="Genomic_DNA"/>
</dbReference>
<reference evidence="6" key="1">
    <citation type="submission" date="2023-02" db="EMBL/GenBank/DDBJ databases">
        <title>Nocardiopsis ansamitocini NBRC 112285.</title>
        <authorList>
            <person name="Ichikawa N."/>
            <person name="Sato H."/>
            <person name="Tonouchi N."/>
        </authorList>
    </citation>
    <scope>NUCLEOTIDE SEQUENCE</scope>
    <source>
        <strain evidence="6">NBRC 112285</strain>
    </source>
</reference>
<keyword evidence="7" id="KW-1185">Reference proteome</keyword>
<evidence type="ECO:0000256" key="3">
    <source>
        <dbReference type="ARBA" id="ARBA00022729"/>
    </source>
</evidence>
<dbReference type="GO" id="GO:0030976">
    <property type="term" value="F:thiamine pyrophosphate binding"/>
    <property type="evidence" value="ECO:0007669"/>
    <property type="project" value="TreeGrafter"/>
</dbReference>
<dbReference type="RefSeq" id="WP_285760542.1">
    <property type="nucleotide sequence ID" value="NZ_BSQG01000005.1"/>
</dbReference>
<proteinExistence type="predicted"/>
<feature type="signal peptide" evidence="5">
    <location>
        <begin position="1"/>
        <end position="29"/>
    </location>
</feature>
<gene>
    <name evidence="6" type="ORF">Nans01_34430</name>
</gene>
<dbReference type="PANTHER" id="PTHR30006">
    <property type="entry name" value="THIAMINE-BINDING PERIPLASMIC PROTEIN-RELATED"/>
    <property type="match status" value="1"/>
</dbReference>
<evidence type="ECO:0000256" key="2">
    <source>
        <dbReference type="ARBA" id="ARBA00022448"/>
    </source>
</evidence>
<evidence type="ECO:0000256" key="4">
    <source>
        <dbReference type="ARBA" id="ARBA00022764"/>
    </source>
</evidence>
<keyword evidence="4" id="KW-0574">Periplasm</keyword>
<dbReference type="PANTHER" id="PTHR30006:SF3">
    <property type="entry name" value="THIAMINE-BINDING PERIPLASMIC PROTEIN"/>
    <property type="match status" value="1"/>
</dbReference>
<dbReference type="InterPro" id="IPR006059">
    <property type="entry name" value="SBP"/>
</dbReference>
<comment type="subcellular location">
    <subcellularLocation>
        <location evidence="1">Periplasm</location>
    </subcellularLocation>
</comment>
<evidence type="ECO:0000313" key="7">
    <source>
        <dbReference type="Proteomes" id="UP001165092"/>
    </source>
</evidence>
<dbReference type="GO" id="GO:0015888">
    <property type="term" value="P:thiamine transport"/>
    <property type="evidence" value="ECO:0007669"/>
    <property type="project" value="TreeGrafter"/>
</dbReference>
<dbReference type="PROSITE" id="PS51257">
    <property type="entry name" value="PROKAR_LIPOPROTEIN"/>
    <property type="match status" value="1"/>
</dbReference>
<accession>A0A9W6P8P9</accession>